<dbReference type="SUPFAM" id="SSF47413">
    <property type="entry name" value="lambda repressor-like DNA-binding domains"/>
    <property type="match status" value="1"/>
</dbReference>
<name>A0ABS4TYV3_9PSEU</name>
<dbReference type="CDD" id="cd00093">
    <property type="entry name" value="HTH_XRE"/>
    <property type="match status" value="1"/>
</dbReference>
<dbReference type="Gene3D" id="3.40.50.300">
    <property type="entry name" value="P-loop containing nucleotide triphosphate hydrolases"/>
    <property type="match status" value="1"/>
</dbReference>
<dbReference type="PANTHER" id="PTHR47691">
    <property type="entry name" value="REGULATOR-RELATED"/>
    <property type="match status" value="1"/>
</dbReference>
<dbReference type="InterPro" id="IPR001387">
    <property type="entry name" value="Cro/C1-type_HTH"/>
</dbReference>
<proteinExistence type="predicted"/>
<evidence type="ECO:0000313" key="3">
    <source>
        <dbReference type="EMBL" id="MBP2329139.1"/>
    </source>
</evidence>
<dbReference type="PROSITE" id="PS50943">
    <property type="entry name" value="HTH_CROC1"/>
    <property type="match status" value="1"/>
</dbReference>
<dbReference type="PANTHER" id="PTHR47691:SF3">
    <property type="entry name" value="HTH-TYPE TRANSCRIPTIONAL REGULATOR RV0890C-RELATED"/>
    <property type="match status" value="1"/>
</dbReference>
<dbReference type="Pfam" id="PF13560">
    <property type="entry name" value="HTH_31"/>
    <property type="match status" value="1"/>
</dbReference>
<protein>
    <submittedName>
        <fullName evidence="3">Transcriptional regulator with XRE-family HTH domain</fullName>
    </submittedName>
</protein>
<dbReference type="PRINTS" id="PR00364">
    <property type="entry name" value="DISEASERSIST"/>
</dbReference>
<sequence>MIDLQSFGSLLRAYRLRAGMTQDELAETSGVSTRTISLLETGKRDRPRLASARLLAEAFGLATEERATFLGTTTSHTVGHRGHSHAPTAATCGSFLPRDVPDFVGRSVELRRLLRSVPAGRDESVRVTTVDGMAGVGKTAFAIHAAHALADRYPDGQVYVDMRGFTPGRDPVEPVSALESLLYMVGGPPWRIPPTLDERSAAWRAALAGRRVLVVLDNANDPDQVHPLLPGTPGSHVIVTSRRRMPSVDASVPVSLDVLEQGDAITLFVEVAGYHRVRGQLDVVADIVQLCGFLPLAVRTAAAKLLHRPGWTVEWLADQLREQDRRLSELSVNGTVGVAGAFSLSCRQLDAEQLRLFTLLGTYPGADFDAHSAAALADVLPRVAESLLEDLVDHHLLIQPVAGRYMFHDLLRDHARALATELRSPDEEAGTCAPAARTGVRATCSGDGSWSPSKSGHTAR</sequence>
<dbReference type="RefSeq" id="WP_209645992.1">
    <property type="nucleotide sequence ID" value="NZ_JAGINW010000001.1"/>
</dbReference>
<evidence type="ECO:0000313" key="4">
    <source>
        <dbReference type="Proteomes" id="UP001519332"/>
    </source>
</evidence>
<feature type="region of interest" description="Disordered" evidence="1">
    <location>
        <begin position="440"/>
        <end position="460"/>
    </location>
</feature>
<keyword evidence="4" id="KW-1185">Reference proteome</keyword>
<evidence type="ECO:0000256" key="1">
    <source>
        <dbReference type="SAM" id="MobiDB-lite"/>
    </source>
</evidence>
<feature type="domain" description="HTH cro/C1-type" evidence="2">
    <location>
        <begin position="11"/>
        <end position="66"/>
    </location>
</feature>
<dbReference type="Proteomes" id="UP001519332">
    <property type="component" value="Unassembled WGS sequence"/>
</dbReference>
<dbReference type="EMBL" id="JAGINW010000001">
    <property type="protein sequence ID" value="MBP2329139.1"/>
    <property type="molecule type" value="Genomic_DNA"/>
</dbReference>
<dbReference type="SUPFAM" id="SSF52540">
    <property type="entry name" value="P-loop containing nucleoside triphosphate hydrolases"/>
    <property type="match status" value="1"/>
</dbReference>
<dbReference type="InterPro" id="IPR027417">
    <property type="entry name" value="P-loop_NTPase"/>
</dbReference>
<dbReference type="InterPro" id="IPR010982">
    <property type="entry name" value="Lambda_DNA-bd_dom_sf"/>
</dbReference>
<organism evidence="3 4">
    <name type="scientific">Kibdelosporangium banguiense</name>
    <dbReference type="NCBI Taxonomy" id="1365924"/>
    <lineage>
        <taxon>Bacteria</taxon>
        <taxon>Bacillati</taxon>
        <taxon>Actinomycetota</taxon>
        <taxon>Actinomycetes</taxon>
        <taxon>Pseudonocardiales</taxon>
        <taxon>Pseudonocardiaceae</taxon>
        <taxon>Kibdelosporangium</taxon>
    </lineage>
</organism>
<gene>
    <name evidence="3" type="ORF">JOF56_009524</name>
</gene>
<feature type="compositionally biased region" description="Polar residues" evidence="1">
    <location>
        <begin position="446"/>
        <end position="460"/>
    </location>
</feature>
<dbReference type="SMART" id="SM00530">
    <property type="entry name" value="HTH_XRE"/>
    <property type="match status" value="1"/>
</dbReference>
<comment type="caution">
    <text evidence="3">The sequence shown here is derived from an EMBL/GenBank/DDBJ whole genome shotgun (WGS) entry which is preliminary data.</text>
</comment>
<reference evidence="3 4" key="1">
    <citation type="submission" date="2021-03" db="EMBL/GenBank/DDBJ databases">
        <title>Sequencing the genomes of 1000 actinobacteria strains.</title>
        <authorList>
            <person name="Klenk H.-P."/>
        </authorList>
    </citation>
    <scope>NUCLEOTIDE SEQUENCE [LARGE SCALE GENOMIC DNA]</scope>
    <source>
        <strain evidence="3 4">DSM 46670</strain>
    </source>
</reference>
<dbReference type="Gene3D" id="1.10.260.40">
    <property type="entry name" value="lambda repressor-like DNA-binding domains"/>
    <property type="match status" value="1"/>
</dbReference>
<accession>A0ABS4TYV3</accession>
<evidence type="ECO:0000259" key="2">
    <source>
        <dbReference type="PROSITE" id="PS50943"/>
    </source>
</evidence>